<gene>
    <name evidence="2" type="ORF">SSX86_016757</name>
</gene>
<evidence type="ECO:0000313" key="2">
    <source>
        <dbReference type="EMBL" id="KAK9065374.1"/>
    </source>
</evidence>
<proteinExistence type="predicted"/>
<feature type="compositionally biased region" description="Polar residues" evidence="1">
    <location>
        <begin position="85"/>
        <end position="98"/>
    </location>
</feature>
<comment type="caution">
    <text evidence="2">The sequence shown here is derived from an EMBL/GenBank/DDBJ whole genome shotgun (WGS) entry which is preliminary data.</text>
</comment>
<dbReference type="AlphaFoldDB" id="A0AAP0CYS7"/>
<name>A0AAP0CYS7_9ASTR</name>
<keyword evidence="3" id="KW-1185">Reference proteome</keyword>
<dbReference type="EMBL" id="JBCNJP010000017">
    <property type="protein sequence ID" value="KAK9065374.1"/>
    <property type="molecule type" value="Genomic_DNA"/>
</dbReference>
<evidence type="ECO:0000256" key="1">
    <source>
        <dbReference type="SAM" id="MobiDB-lite"/>
    </source>
</evidence>
<feature type="region of interest" description="Disordered" evidence="1">
    <location>
        <begin position="47"/>
        <end position="117"/>
    </location>
</feature>
<feature type="compositionally biased region" description="Basic and acidic residues" evidence="1">
    <location>
        <begin position="102"/>
        <end position="117"/>
    </location>
</feature>
<dbReference type="Proteomes" id="UP001408789">
    <property type="component" value="Unassembled WGS sequence"/>
</dbReference>
<sequence length="117" mass="12905">MDSGGGTCIARYTRGGSIGGFGEITYGMSKVEIILLKFKVIAKKPMAAGSSSSCSTAEHSDRNNGNLRRKRRYVRVNGNKKKDTNGISRKQRVSSFLMSETPDQKEISQACRERIQI</sequence>
<organism evidence="2 3">
    <name type="scientific">Deinandra increscens subsp. villosa</name>
    <dbReference type="NCBI Taxonomy" id="3103831"/>
    <lineage>
        <taxon>Eukaryota</taxon>
        <taxon>Viridiplantae</taxon>
        <taxon>Streptophyta</taxon>
        <taxon>Embryophyta</taxon>
        <taxon>Tracheophyta</taxon>
        <taxon>Spermatophyta</taxon>
        <taxon>Magnoliopsida</taxon>
        <taxon>eudicotyledons</taxon>
        <taxon>Gunneridae</taxon>
        <taxon>Pentapetalae</taxon>
        <taxon>asterids</taxon>
        <taxon>campanulids</taxon>
        <taxon>Asterales</taxon>
        <taxon>Asteraceae</taxon>
        <taxon>Asteroideae</taxon>
        <taxon>Heliantheae alliance</taxon>
        <taxon>Madieae</taxon>
        <taxon>Madiinae</taxon>
        <taxon>Deinandra</taxon>
    </lineage>
</organism>
<reference evidence="2 3" key="1">
    <citation type="submission" date="2024-04" db="EMBL/GenBank/DDBJ databases">
        <title>The reference genome of an endangered Asteraceae, Deinandra increscens subsp. villosa, native to the Central Coast of California.</title>
        <authorList>
            <person name="Guilliams M."/>
            <person name="Hasenstab-Lehman K."/>
            <person name="Meyer R."/>
            <person name="Mcevoy S."/>
        </authorList>
    </citation>
    <scope>NUCLEOTIDE SEQUENCE [LARGE SCALE GENOMIC DNA]</scope>
    <source>
        <tissue evidence="2">Leaf</tissue>
    </source>
</reference>
<accession>A0AAP0CYS7</accession>
<protein>
    <submittedName>
        <fullName evidence="2">Uncharacterized protein</fullName>
    </submittedName>
</protein>
<evidence type="ECO:0000313" key="3">
    <source>
        <dbReference type="Proteomes" id="UP001408789"/>
    </source>
</evidence>